<reference evidence="5 6" key="2">
    <citation type="submission" date="2019-05" db="EMBL/GenBank/DDBJ databases">
        <title>Genome evolution of the obligate endosymbiont Buchnera aphidicola.</title>
        <authorList>
            <person name="Moran N.A."/>
        </authorList>
    </citation>
    <scope>NUCLEOTIDE SEQUENCE [LARGE SCALE GENOMIC DNA]</scope>
    <source>
        <strain evidence="5 6">Bca</strain>
    </source>
</reference>
<feature type="binding site" evidence="2">
    <location>
        <position position="264"/>
    </location>
    <ligand>
        <name>substrate</name>
    </ligand>
</feature>
<dbReference type="InterPro" id="IPR036676">
    <property type="entry name" value="PurM-like_C_sf"/>
</dbReference>
<keyword evidence="1 2" id="KW-0784">Thiamine biosynthesis</keyword>
<dbReference type="AlphaFoldDB" id="A0A4D6XX87"/>
<evidence type="ECO:0000259" key="4">
    <source>
        <dbReference type="Pfam" id="PF02769"/>
    </source>
</evidence>
<dbReference type="OrthoDB" id="9802811at2"/>
<feature type="binding site" evidence="2">
    <location>
        <position position="76"/>
    </location>
    <ligand>
        <name>Mg(2+)</name>
        <dbReference type="ChEBI" id="CHEBI:18420"/>
        <label>2</label>
    </ligand>
</feature>
<organism evidence="5 6">
    <name type="scientific">Buchnera aphidicola</name>
    <name type="common">Brachycaudus cardui</name>
    <dbReference type="NCBI Taxonomy" id="557993"/>
    <lineage>
        <taxon>Bacteria</taxon>
        <taxon>Pseudomonadati</taxon>
        <taxon>Pseudomonadota</taxon>
        <taxon>Gammaproteobacteria</taxon>
        <taxon>Enterobacterales</taxon>
        <taxon>Erwiniaceae</taxon>
        <taxon>Buchnera</taxon>
    </lineage>
</organism>
<dbReference type="PANTHER" id="PTHR30270:SF0">
    <property type="entry name" value="THIAMINE-MONOPHOSPHATE KINASE"/>
    <property type="match status" value="1"/>
</dbReference>
<dbReference type="GO" id="GO:0005524">
    <property type="term" value="F:ATP binding"/>
    <property type="evidence" value="ECO:0007669"/>
    <property type="project" value="UniProtKB-UniRule"/>
</dbReference>
<evidence type="ECO:0000256" key="2">
    <source>
        <dbReference type="HAMAP-Rule" id="MF_02128"/>
    </source>
</evidence>
<dbReference type="GO" id="GO:0009228">
    <property type="term" value="P:thiamine biosynthetic process"/>
    <property type="evidence" value="ECO:0007669"/>
    <property type="project" value="UniProtKB-KW"/>
</dbReference>
<dbReference type="UniPathway" id="UPA00060">
    <property type="reaction ID" value="UER00142"/>
</dbReference>
<dbReference type="GO" id="GO:0009030">
    <property type="term" value="F:thiamine-phosphate kinase activity"/>
    <property type="evidence" value="ECO:0007669"/>
    <property type="project" value="UniProtKB-UniRule"/>
</dbReference>
<dbReference type="EMBL" id="CP034879">
    <property type="protein sequence ID" value="QCI20587.1"/>
    <property type="molecule type" value="Genomic_DNA"/>
</dbReference>
<dbReference type="SUPFAM" id="SSF55326">
    <property type="entry name" value="PurM N-terminal domain-like"/>
    <property type="match status" value="1"/>
</dbReference>
<feature type="binding site" evidence="2">
    <location>
        <position position="76"/>
    </location>
    <ligand>
        <name>Mg(2+)</name>
        <dbReference type="ChEBI" id="CHEBI:18420"/>
        <label>3</label>
    </ligand>
</feature>
<gene>
    <name evidence="2 5" type="primary">thiL</name>
    <name evidence="5" type="ORF">D9V67_02360</name>
</gene>
<comment type="function">
    <text evidence="2">Catalyzes the ATP-dependent phosphorylation of thiamine-monophosphate (TMP) to form thiamine-pyrophosphate (TPP), the active form of vitamin B1.</text>
</comment>
<dbReference type="GO" id="GO:0009229">
    <property type="term" value="P:thiamine diphosphate biosynthetic process"/>
    <property type="evidence" value="ECO:0007669"/>
    <property type="project" value="UniProtKB-UniRule"/>
</dbReference>
<feature type="binding site" evidence="2">
    <location>
        <position position="123"/>
    </location>
    <ligand>
        <name>Mg(2+)</name>
        <dbReference type="ChEBI" id="CHEBI:18420"/>
        <label>1</label>
    </ligand>
</feature>
<proteinExistence type="inferred from homology"/>
<dbReference type="EC" id="2.7.4.16" evidence="2"/>
<keyword evidence="2 5" id="KW-0418">Kinase</keyword>
<keyword evidence="2" id="KW-0547">Nucleotide-binding</keyword>
<keyword evidence="2" id="KW-0460">Magnesium</keyword>
<comment type="caution">
    <text evidence="2">Lacks conserved residue(s) required for the propagation of feature annotation.</text>
</comment>
<dbReference type="HAMAP" id="MF_02128">
    <property type="entry name" value="TMP_kinase"/>
    <property type="match status" value="1"/>
</dbReference>
<dbReference type="InterPro" id="IPR016188">
    <property type="entry name" value="PurM-like_N"/>
</dbReference>
<feature type="binding site" evidence="2">
    <location>
        <position position="31"/>
    </location>
    <ligand>
        <name>Mg(2+)</name>
        <dbReference type="ChEBI" id="CHEBI:18420"/>
        <label>3</label>
    </ligand>
</feature>
<feature type="binding site" evidence="2">
    <location>
        <position position="48"/>
    </location>
    <ligand>
        <name>Mg(2+)</name>
        <dbReference type="ChEBI" id="CHEBI:18420"/>
        <label>1</label>
    </ligand>
</feature>
<feature type="binding site" evidence="2">
    <location>
        <position position="213"/>
    </location>
    <ligand>
        <name>Mg(2+)</name>
        <dbReference type="ChEBI" id="CHEBI:18420"/>
        <label>3</label>
    </ligand>
</feature>
<feature type="binding site" evidence="2">
    <location>
        <begin position="122"/>
        <end position="123"/>
    </location>
    <ligand>
        <name>ATP</name>
        <dbReference type="ChEBI" id="CHEBI:30616"/>
    </ligand>
</feature>
<reference evidence="5 6" key="1">
    <citation type="submission" date="2018-12" db="EMBL/GenBank/DDBJ databases">
        <authorList>
            <person name="Chong R.A."/>
        </authorList>
    </citation>
    <scope>NUCLEOTIDE SEQUENCE [LARGE SCALE GENOMIC DNA]</scope>
    <source>
        <strain evidence="5 6">Bca</strain>
    </source>
</reference>
<dbReference type="RefSeq" id="WP_158359760.1">
    <property type="nucleotide sequence ID" value="NZ_CP034879.1"/>
</dbReference>
<feature type="binding site" evidence="2">
    <location>
        <position position="46"/>
    </location>
    <ligand>
        <name>Mg(2+)</name>
        <dbReference type="ChEBI" id="CHEBI:18420"/>
        <label>4</label>
    </ligand>
</feature>
<dbReference type="Gene3D" id="3.90.650.10">
    <property type="entry name" value="PurM-like C-terminal domain"/>
    <property type="match status" value="1"/>
</dbReference>
<keyword evidence="2 5" id="KW-0808">Transferase</keyword>
<dbReference type="InterPro" id="IPR010918">
    <property type="entry name" value="PurM-like_C_dom"/>
</dbReference>
<dbReference type="SUPFAM" id="SSF56042">
    <property type="entry name" value="PurM C-terminal domain-like"/>
    <property type="match status" value="1"/>
</dbReference>
<comment type="similarity">
    <text evidence="2">Belongs to the thiamine-monophosphate kinase family.</text>
</comment>
<feature type="binding site" evidence="2">
    <location>
        <position position="215"/>
    </location>
    <ligand>
        <name>ATP</name>
        <dbReference type="ChEBI" id="CHEBI:30616"/>
    </ligand>
</feature>
<feature type="binding site" evidence="2">
    <location>
        <position position="320"/>
    </location>
    <ligand>
        <name>substrate</name>
    </ligand>
</feature>
<feature type="binding site" evidence="2">
    <location>
        <position position="147"/>
    </location>
    <ligand>
        <name>ATP</name>
        <dbReference type="ChEBI" id="CHEBI:30616"/>
    </ligand>
</feature>
<feature type="binding site" evidence="2">
    <location>
        <position position="55"/>
    </location>
    <ligand>
        <name>substrate</name>
    </ligand>
</feature>
<evidence type="ECO:0000259" key="3">
    <source>
        <dbReference type="Pfam" id="PF00586"/>
    </source>
</evidence>
<accession>A0A4D6XX87</accession>
<keyword evidence="2" id="KW-0067">ATP-binding</keyword>
<protein>
    <recommendedName>
        <fullName evidence="2">Thiamine-monophosphate kinase</fullName>
        <shortName evidence="2">TMP kinase</shortName>
        <shortName evidence="2">Thiamine-phosphate kinase</shortName>
        <ecNumber evidence="2">2.7.4.16</ecNumber>
    </recommendedName>
</protein>
<dbReference type="InterPro" id="IPR006283">
    <property type="entry name" value="ThiL-like"/>
</dbReference>
<comment type="miscellaneous">
    <text evidence="2">Reaction mechanism of ThiL seems to utilize a direct, inline transfer of the gamma-phosphate of ATP to TMP rather than a phosphorylated enzyme intermediate.</text>
</comment>
<feature type="domain" description="PurM-like N-terminal" evidence="3">
    <location>
        <begin position="29"/>
        <end position="137"/>
    </location>
</feature>
<feature type="binding site" evidence="2">
    <location>
        <position position="216"/>
    </location>
    <ligand>
        <name>Mg(2+)</name>
        <dbReference type="ChEBI" id="CHEBI:18420"/>
        <label>5</label>
    </ligand>
</feature>
<dbReference type="NCBIfam" id="TIGR01379">
    <property type="entry name" value="thiL"/>
    <property type="match status" value="1"/>
</dbReference>
<evidence type="ECO:0000313" key="5">
    <source>
        <dbReference type="EMBL" id="QCI20587.1"/>
    </source>
</evidence>
<feature type="binding site" evidence="2">
    <location>
        <position position="31"/>
    </location>
    <ligand>
        <name>Mg(2+)</name>
        <dbReference type="ChEBI" id="CHEBI:18420"/>
        <label>4</label>
    </ligand>
</feature>
<dbReference type="Proteomes" id="UP000298594">
    <property type="component" value="Chromosome"/>
</dbReference>
<keyword evidence="2" id="KW-0479">Metal-binding</keyword>
<dbReference type="InterPro" id="IPR036921">
    <property type="entry name" value="PurM-like_N_sf"/>
</dbReference>
<dbReference type="PANTHER" id="PTHR30270">
    <property type="entry name" value="THIAMINE-MONOPHOSPHATE KINASE"/>
    <property type="match status" value="1"/>
</dbReference>
<comment type="catalytic activity">
    <reaction evidence="2">
        <text>thiamine phosphate + ATP = thiamine diphosphate + ADP</text>
        <dbReference type="Rhea" id="RHEA:15913"/>
        <dbReference type="ChEBI" id="CHEBI:30616"/>
        <dbReference type="ChEBI" id="CHEBI:37575"/>
        <dbReference type="ChEBI" id="CHEBI:58937"/>
        <dbReference type="ChEBI" id="CHEBI:456216"/>
        <dbReference type="EC" id="2.7.4.16"/>
    </reaction>
</comment>
<dbReference type="Pfam" id="PF00586">
    <property type="entry name" value="AIRS"/>
    <property type="match status" value="1"/>
</dbReference>
<evidence type="ECO:0000313" key="6">
    <source>
        <dbReference type="Proteomes" id="UP000298594"/>
    </source>
</evidence>
<feature type="binding site" evidence="2">
    <location>
        <position position="47"/>
    </location>
    <ligand>
        <name>Mg(2+)</name>
        <dbReference type="ChEBI" id="CHEBI:18420"/>
        <label>1</label>
    </ligand>
</feature>
<dbReference type="Pfam" id="PF02769">
    <property type="entry name" value="AIRS_C"/>
    <property type="match status" value="1"/>
</dbReference>
<dbReference type="CDD" id="cd02194">
    <property type="entry name" value="ThiL"/>
    <property type="match status" value="1"/>
</dbReference>
<dbReference type="Gene3D" id="3.30.1330.10">
    <property type="entry name" value="PurM-like, N-terminal domain"/>
    <property type="match status" value="1"/>
</dbReference>
<evidence type="ECO:0000256" key="1">
    <source>
        <dbReference type="ARBA" id="ARBA00022977"/>
    </source>
</evidence>
<feature type="binding site" evidence="2">
    <location>
        <position position="76"/>
    </location>
    <ligand>
        <name>Mg(2+)</name>
        <dbReference type="ChEBI" id="CHEBI:18420"/>
        <label>4</label>
    </ligand>
</feature>
<feature type="domain" description="PurM-like C-terminal" evidence="4">
    <location>
        <begin position="152"/>
        <end position="247"/>
    </location>
</feature>
<comment type="pathway">
    <text evidence="2">Cofactor biosynthesis; thiamine diphosphate biosynthesis; thiamine diphosphate from thiamine phosphate: step 1/1.</text>
</comment>
<feature type="binding site" evidence="2">
    <location>
        <position position="48"/>
    </location>
    <ligand>
        <name>Mg(2+)</name>
        <dbReference type="ChEBI" id="CHEBI:18420"/>
        <label>2</label>
    </ligand>
</feature>
<dbReference type="GO" id="GO:0000287">
    <property type="term" value="F:magnesium ion binding"/>
    <property type="evidence" value="ECO:0007669"/>
    <property type="project" value="UniProtKB-UniRule"/>
</dbReference>
<name>A0A4D6XX87_9GAMM</name>
<dbReference type="PIRSF" id="PIRSF005303">
    <property type="entry name" value="Thiam_monoph_kin"/>
    <property type="match status" value="1"/>
</dbReference>
<sequence length="324" mass="36771">MKYTEFEIISKYFQRHQRKNSNEIQKGIGDDSALIKILDNNVLAISTDTLVEGTHFLKNIAPKDLAYKTVAVNISDLAAMGAYPKWTTLSITMPTSNSVWLKEFSDSFFDTLNKYNIKLIGGDTNRGPLSITLSIYGTLEEKTALLRSSANIGDLIYVTGHLGESAAGLFLLQKKIFLKDLKIRNYLIKKHLHPIPRIYEGINLKNIASAAIDISDGLIADLNHILNNSQCGANINLNKLPISSILKENFKKKYYLDWALNIGEDYELCFTISKKNIPKLDIMFKKFLINCTCIGYITPLEQGFHLFYNEKEIFLKKRGFNHFN</sequence>